<gene>
    <name evidence="7" type="primary">lgt</name>
    <name evidence="8" type="ORF">SAMN02745885_00738</name>
</gene>
<reference evidence="9" key="1">
    <citation type="submission" date="2017-02" db="EMBL/GenBank/DDBJ databases">
        <authorList>
            <person name="Varghese N."/>
            <person name="Submissions S."/>
        </authorList>
    </citation>
    <scope>NUCLEOTIDE SEQUENCE [LARGE SCALE GENOMIC DNA]</scope>
    <source>
        <strain evidence="9">DSM 16521</strain>
    </source>
</reference>
<dbReference type="PANTHER" id="PTHR30589:SF0">
    <property type="entry name" value="PHOSPHATIDYLGLYCEROL--PROLIPOPROTEIN DIACYLGLYCERYL TRANSFERASE"/>
    <property type="match status" value="1"/>
</dbReference>
<evidence type="ECO:0000256" key="4">
    <source>
        <dbReference type="ARBA" id="ARBA00022692"/>
    </source>
</evidence>
<dbReference type="AlphaFoldDB" id="A0A1T4MWP0"/>
<dbReference type="GO" id="GO:0008961">
    <property type="term" value="F:phosphatidylglycerol-prolipoprotein diacylglyceryl transferase activity"/>
    <property type="evidence" value="ECO:0007669"/>
    <property type="project" value="UniProtKB-UniRule"/>
</dbReference>
<feature type="transmembrane region" description="Helical" evidence="7">
    <location>
        <begin position="89"/>
        <end position="106"/>
    </location>
</feature>
<dbReference type="Proteomes" id="UP000189933">
    <property type="component" value="Unassembled WGS sequence"/>
</dbReference>
<dbReference type="EMBL" id="FUXM01000005">
    <property type="protein sequence ID" value="SJZ71266.1"/>
    <property type="molecule type" value="Genomic_DNA"/>
</dbReference>
<feature type="binding site" evidence="7">
    <location>
        <position position="132"/>
    </location>
    <ligand>
        <name>a 1,2-diacyl-sn-glycero-3-phospho-(1'-sn-glycerol)</name>
        <dbReference type="ChEBI" id="CHEBI:64716"/>
    </ligand>
</feature>
<dbReference type="GO" id="GO:0005886">
    <property type="term" value="C:plasma membrane"/>
    <property type="evidence" value="ECO:0007669"/>
    <property type="project" value="UniProtKB-SubCell"/>
</dbReference>
<sequence length="247" mass="28310">MKIDPIALQIGPLTIRWYGVIMAIAVIIGVTLASREARRQGIDPERILDLALIAAPLSWLGARLYYVIFNWDYYSANPSEIPKIWHGGLAIHGGILTAILVGLWFSRHYRLDFWQLADICAPSLIMGQAIGRWGNFFNQEAYGYETDLPWAMYIDGAYRHPTFLYESLWDLGVFFFLLWIRRKPVIRKGEVFLLYLMAYSVGRFIVESFRTDSLMLGPLRAAQVMSVVLFTSAGLIILWRRKKSAAR</sequence>
<keyword evidence="8" id="KW-0449">Lipoprotein</keyword>
<evidence type="ECO:0000256" key="7">
    <source>
        <dbReference type="HAMAP-Rule" id="MF_01147"/>
    </source>
</evidence>
<evidence type="ECO:0000313" key="9">
    <source>
        <dbReference type="Proteomes" id="UP000189933"/>
    </source>
</evidence>
<dbReference type="InterPro" id="IPR001640">
    <property type="entry name" value="Lgt"/>
</dbReference>
<dbReference type="OrthoDB" id="871140at2"/>
<keyword evidence="2 7" id="KW-1003">Cell membrane</keyword>
<name>A0A1T4MWP0_9FIRM</name>
<dbReference type="PANTHER" id="PTHR30589">
    <property type="entry name" value="PROLIPOPROTEIN DIACYLGLYCERYL TRANSFERASE"/>
    <property type="match status" value="1"/>
</dbReference>
<keyword evidence="9" id="KW-1185">Reference proteome</keyword>
<dbReference type="EC" id="2.5.1.145" evidence="7"/>
<evidence type="ECO:0000256" key="2">
    <source>
        <dbReference type="ARBA" id="ARBA00022475"/>
    </source>
</evidence>
<dbReference type="GO" id="GO:0042158">
    <property type="term" value="P:lipoprotein biosynthetic process"/>
    <property type="evidence" value="ECO:0007669"/>
    <property type="project" value="UniProtKB-UniRule"/>
</dbReference>
<evidence type="ECO:0000256" key="3">
    <source>
        <dbReference type="ARBA" id="ARBA00022679"/>
    </source>
</evidence>
<dbReference type="RefSeq" id="WP_078664844.1">
    <property type="nucleotide sequence ID" value="NZ_FUXM01000005.1"/>
</dbReference>
<feature type="transmembrane region" description="Helical" evidence="7">
    <location>
        <begin position="192"/>
        <end position="209"/>
    </location>
</feature>
<accession>A0A1T4MWP0</accession>
<dbReference type="PROSITE" id="PS01311">
    <property type="entry name" value="LGT"/>
    <property type="match status" value="1"/>
</dbReference>
<comment type="similarity">
    <text evidence="1 7">Belongs to the Lgt family.</text>
</comment>
<evidence type="ECO:0000256" key="1">
    <source>
        <dbReference type="ARBA" id="ARBA00007150"/>
    </source>
</evidence>
<organism evidence="8 9">
    <name type="scientific">Carboxydocella sporoproducens DSM 16521</name>
    <dbReference type="NCBI Taxonomy" id="1121270"/>
    <lineage>
        <taxon>Bacteria</taxon>
        <taxon>Bacillati</taxon>
        <taxon>Bacillota</taxon>
        <taxon>Clostridia</taxon>
        <taxon>Eubacteriales</taxon>
        <taxon>Clostridiales Family XVI. Incertae Sedis</taxon>
        <taxon>Carboxydocella</taxon>
    </lineage>
</organism>
<comment type="function">
    <text evidence="7">Catalyzes the transfer of the diacylglyceryl group from phosphatidylglycerol to the sulfhydryl group of the N-terminal cysteine of a prolipoprotein, the first step in the formation of mature lipoproteins.</text>
</comment>
<keyword evidence="5 7" id="KW-1133">Transmembrane helix</keyword>
<feature type="transmembrane region" description="Helical" evidence="7">
    <location>
        <begin position="47"/>
        <end position="69"/>
    </location>
</feature>
<evidence type="ECO:0000313" key="8">
    <source>
        <dbReference type="EMBL" id="SJZ71266.1"/>
    </source>
</evidence>
<dbReference type="UniPathway" id="UPA00664"/>
<comment type="pathway">
    <text evidence="7">Protein modification; lipoprotein biosynthesis (diacylglyceryl transfer).</text>
</comment>
<keyword evidence="4 7" id="KW-0812">Transmembrane</keyword>
<comment type="subcellular location">
    <subcellularLocation>
        <location evidence="7">Cell membrane</location>
        <topology evidence="7">Multi-pass membrane protein</topology>
    </subcellularLocation>
</comment>
<proteinExistence type="inferred from homology"/>
<dbReference type="HAMAP" id="MF_01147">
    <property type="entry name" value="Lgt"/>
    <property type="match status" value="1"/>
</dbReference>
<protein>
    <recommendedName>
        <fullName evidence="7">Phosphatidylglycerol--prolipoprotein diacylglyceryl transferase</fullName>
        <ecNumber evidence="7">2.5.1.145</ecNumber>
    </recommendedName>
</protein>
<dbReference type="NCBIfam" id="TIGR00544">
    <property type="entry name" value="lgt"/>
    <property type="match status" value="1"/>
</dbReference>
<comment type="catalytic activity">
    <reaction evidence="7">
        <text>L-cysteinyl-[prolipoprotein] + a 1,2-diacyl-sn-glycero-3-phospho-(1'-sn-glycerol) = an S-1,2-diacyl-sn-glyceryl-L-cysteinyl-[prolipoprotein] + sn-glycerol 1-phosphate + H(+)</text>
        <dbReference type="Rhea" id="RHEA:56712"/>
        <dbReference type="Rhea" id="RHEA-COMP:14679"/>
        <dbReference type="Rhea" id="RHEA-COMP:14680"/>
        <dbReference type="ChEBI" id="CHEBI:15378"/>
        <dbReference type="ChEBI" id="CHEBI:29950"/>
        <dbReference type="ChEBI" id="CHEBI:57685"/>
        <dbReference type="ChEBI" id="CHEBI:64716"/>
        <dbReference type="ChEBI" id="CHEBI:140658"/>
        <dbReference type="EC" id="2.5.1.145"/>
    </reaction>
</comment>
<keyword evidence="3 7" id="KW-0808">Transferase</keyword>
<feature type="transmembrane region" description="Helical" evidence="7">
    <location>
        <begin position="15"/>
        <end position="35"/>
    </location>
</feature>
<dbReference type="Pfam" id="PF01790">
    <property type="entry name" value="LGT"/>
    <property type="match status" value="1"/>
</dbReference>
<feature type="transmembrane region" description="Helical" evidence="7">
    <location>
        <begin position="221"/>
        <end position="239"/>
    </location>
</feature>
<evidence type="ECO:0000256" key="6">
    <source>
        <dbReference type="ARBA" id="ARBA00023136"/>
    </source>
</evidence>
<keyword evidence="6 7" id="KW-0472">Membrane</keyword>
<evidence type="ECO:0000256" key="5">
    <source>
        <dbReference type="ARBA" id="ARBA00022989"/>
    </source>
</evidence>